<keyword evidence="1" id="KW-0285">Flavoprotein</keyword>
<dbReference type="STRING" id="57664.SAMN05661003_102259"/>
<dbReference type="PANTHER" id="PTHR23026:SF90">
    <property type="entry name" value="IODOTYROSINE DEIODINASE 1"/>
    <property type="match status" value="1"/>
</dbReference>
<evidence type="ECO:0000313" key="6">
    <source>
        <dbReference type="Proteomes" id="UP000243205"/>
    </source>
</evidence>
<dbReference type="Proteomes" id="UP000243205">
    <property type="component" value="Unassembled WGS sequence"/>
</dbReference>
<evidence type="ECO:0000259" key="4">
    <source>
        <dbReference type="Pfam" id="PF00881"/>
    </source>
</evidence>
<name>A0A1G6Z1N5_9BACT</name>
<dbReference type="SUPFAM" id="SSF55469">
    <property type="entry name" value="FMN-dependent nitroreductase-like"/>
    <property type="match status" value="1"/>
</dbReference>
<dbReference type="PANTHER" id="PTHR23026">
    <property type="entry name" value="NADPH NITROREDUCTASE"/>
    <property type="match status" value="1"/>
</dbReference>
<keyword evidence="3" id="KW-0560">Oxidoreductase</keyword>
<reference evidence="6" key="1">
    <citation type="submission" date="2016-10" db="EMBL/GenBank/DDBJ databases">
        <authorList>
            <person name="Varghese N."/>
            <person name="Submissions S."/>
        </authorList>
    </citation>
    <scope>NUCLEOTIDE SEQUENCE [LARGE SCALE GENOMIC DNA]</scope>
    <source>
        <strain evidence="6">DSM 8987</strain>
    </source>
</reference>
<dbReference type="Gene3D" id="3.40.109.10">
    <property type="entry name" value="NADH Oxidase"/>
    <property type="match status" value="1"/>
</dbReference>
<dbReference type="GO" id="GO:0016491">
    <property type="term" value="F:oxidoreductase activity"/>
    <property type="evidence" value="ECO:0007669"/>
    <property type="project" value="UniProtKB-KW"/>
</dbReference>
<dbReference type="InterPro" id="IPR050627">
    <property type="entry name" value="Nitroreductase/BluB"/>
</dbReference>
<dbReference type="CDD" id="cd02062">
    <property type="entry name" value="Nitro_FMN_reductase"/>
    <property type="match status" value="1"/>
</dbReference>
<feature type="domain" description="Nitroreductase" evidence="4">
    <location>
        <begin position="7"/>
        <end position="61"/>
    </location>
</feature>
<organism evidence="5 6">
    <name type="scientific">Desulfuromonas thiophila</name>
    <dbReference type="NCBI Taxonomy" id="57664"/>
    <lineage>
        <taxon>Bacteria</taxon>
        <taxon>Pseudomonadati</taxon>
        <taxon>Thermodesulfobacteriota</taxon>
        <taxon>Desulfuromonadia</taxon>
        <taxon>Desulfuromonadales</taxon>
        <taxon>Desulfuromonadaceae</taxon>
        <taxon>Desulfuromonas</taxon>
    </lineage>
</organism>
<feature type="domain" description="Nitroreductase" evidence="4">
    <location>
        <begin position="64"/>
        <end position="153"/>
    </location>
</feature>
<evidence type="ECO:0000256" key="2">
    <source>
        <dbReference type="ARBA" id="ARBA00022643"/>
    </source>
</evidence>
<sequence>MDLFDAINQRHSYRGPLLADPVPRTDLRRIIQAGLQAPSGRNAQTTEFIIIDDPVLLAKLQAMHPANQAMQQAPAMIACLIDRQPAAVYEGYNFQIEDCAAAVENMLLAITALGYASVWIDGWLRLEQRADRVAQLLMLPTDKKLQILLPIGRPAEHWPQKERKPFAQRAWFNCYGAEETPCQ</sequence>
<gene>
    <name evidence="5" type="ORF">SAMN05661003_102259</name>
</gene>
<dbReference type="InterPro" id="IPR000415">
    <property type="entry name" value="Nitroreductase-like"/>
</dbReference>
<accession>A0A1G6Z1N5</accession>
<dbReference type="InterPro" id="IPR029479">
    <property type="entry name" value="Nitroreductase"/>
</dbReference>
<keyword evidence="2" id="KW-0288">FMN</keyword>
<proteinExistence type="predicted"/>
<dbReference type="AlphaFoldDB" id="A0A1G6Z1N5"/>
<dbReference type="RefSeq" id="WP_171906296.1">
    <property type="nucleotide sequence ID" value="NZ_FNAQ01000002.1"/>
</dbReference>
<evidence type="ECO:0000256" key="1">
    <source>
        <dbReference type="ARBA" id="ARBA00022630"/>
    </source>
</evidence>
<evidence type="ECO:0000256" key="3">
    <source>
        <dbReference type="ARBA" id="ARBA00023002"/>
    </source>
</evidence>
<dbReference type="Pfam" id="PF00881">
    <property type="entry name" value="Nitroreductase"/>
    <property type="match status" value="2"/>
</dbReference>
<evidence type="ECO:0000313" key="5">
    <source>
        <dbReference type="EMBL" id="SDD96442.1"/>
    </source>
</evidence>
<keyword evidence="6" id="KW-1185">Reference proteome</keyword>
<protein>
    <submittedName>
        <fullName evidence="5">Nitroreductase</fullName>
    </submittedName>
</protein>
<dbReference type="EMBL" id="FNAQ01000002">
    <property type="protein sequence ID" value="SDD96442.1"/>
    <property type="molecule type" value="Genomic_DNA"/>
</dbReference>